<feature type="domain" description="Protein kinase" evidence="9">
    <location>
        <begin position="4"/>
        <end position="296"/>
    </location>
</feature>
<keyword evidence="3 6" id="KW-0547">Nucleotide-binding</keyword>
<dbReference type="SUPFAM" id="SSF56112">
    <property type="entry name" value="Protein kinase-like (PK-like)"/>
    <property type="match status" value="1"/>
</dbReference>
<dbReference type="eggNOG" id="KOG0593">
    <property type="taxonomic scope" value="Eukaryota"/>
</dbReference>
<dbReference type="InterPro" id="IPR017441">
    <property type="entry name" value="Protein_kinase_ATP_BS"/>
</dbReference>
<dbReference type="InterPro" id="IPR000719">
    <property type="entry name" value="Prot_kinase_dom"/>
</dbReference>
<proteinExistence type="inferred from homology"/>
<evidence type="ECO:0000256" key="7">
    <source>
        <dbReference type="RuleBase" id="RU000304"/>
    </source>
</evidence>
<protein>
    <submittedName>
        <fullName evidence="10">CMGC/CDKL protein kinase</fullName>
    </submittedName>
</protein>
<keyword evidence="5 6" id="KW-0067">ATP-binding</keyword>
<evidence type="ECO:0000256" key="6">
    <source>
        <dbReference type="PROSITE-ProRule" id="PRU10141"/>
    </source>
</evidence>
<dbReference type="RefSeq" id="XP_008866637.1">
    <property type="nucleotide sequence ID" value="XM_008868415.1"/>
</dbReference>
<dbReference type="PROSITE" id="PS00107">
    <property type="entry name" value="PROTEIN_KINASE_ATP"/>
    <property type="match status" value="1"/>
</dbReference>
<dbReference type="PROSITE" id="PS00108">
    <property type="entry name" value="PROTEIN_KINASE_ST"/>
    <property type="match status" value="1"/>
</dbReference>
<dbReference type="InterPro" id="IPR011009">
    <property type="entry name" value="Kinase-like_dom_sf"/>
</dbReference>
<feature type="binding site" evidence="6">
    <location>
        <position position="34"/>
    </location>
    <ligand>
        <name>ATP</name>
        <dbReference type="ChEBI" id="CHEBI:30616"/>
    </ligand>
</feature>
<evidence type="ECO:0000259" key="9">
    <source>
        <dbReference type="PROSITE" id="PS50011"/>
    </source>
</evidence>
<name>A0A024UH38_9STRA</name>
<dbReference type="Gene3D" id="3.30.200.20">
    <property type="entry name" value="Phosphorylase Kinase, domain 1"/>
    <property type="match status" value="1"/>
</dbReference>
<dbReference type="EMBL" id="KI913957">
    <property type="protein sequence ID" value="ETW05197.1"/>
    <property type="molecule type" value="Genomic_DNA"/>
</dbReference>
<reference evidence="10" key="1">
    <citation type="submission" date="2013-12" db="EMBL/GenBank/DDBJ databases">
        <title>The Genome Sequence of Aphanomyces invadans NJM9701.</title>
        <authorList>
            <consortium name="The Broad Institute Genomics Platform"/>
            <person name="Russ C."/>
            <person name="Tyler B."/>
            <person name="van West P."/>
            <person name="Dieguez-Uribeondo J."/>
            <person name="Young S.K."/>
            <person name="Zeng Q."/>
            <person name="Gargeya S."/>
            <person name="Fitzgerald M."/>
            <person name="Abouelleil A."/>
            <person name="Alvarado L."/>
            <person name="Chapman S.B."/>
            <person name="Gainer-Dewar J."/>
            <person name="Goldberg J."/>
            <person name="Griggs A."/>
            <person name="Gujja S."/>
            <person name="Hansen M."/>
            <person name="Howarth C."/>
            <person name="Imamovic A."/>
            <person name="Ireland A."/>
            <person name="Larimer J."/>
            <person name="McCowan C."/>
            <person name="Murphy C."/>
            <person name="Pearson M."/>
            <person name="Poon T.W."/>
            <person name="Priest M."/>
            <person name="Roberts A."/>
            <person name="Saif S."/>
            <person name="Shea T."/>
            <person name="Sykes S."/>
            <person name="Wortman J."/>
            <person name="Nusbaum C."/>
            <person name="Birren B."/>
        </authorList>
    </citation>
    <scope>NUCLEOTIDE SEQUENCE [LARGE SCALE GENOMIC DNA]</scope>
    <source>
        <strain evidence="10">NJM9701</strain>
    </source>
</reference>
<comment type="similarity">
    <text evidence="7">Belongs to the protein kinase superfamily.</text>
</comment>
<dbReference type="OrthoDB" id="548217at2759"/>
<gene>
    <name evidence="10" type="ORF">H310_04190</name>
</gene>
<evidence type="ECO:0000256" key="5">
    <source>
        <dbReference type="ARBA" id="ARBA00022840"/>
    </source>
</evidence>
<dbReference type="AlphaFoldDB" id="A0A024UH38"/>
<evidence type="ECO:0000256" key="3">
    <source>
        <dbReference type="ARBA" id="ARBA00022741"/>
    </source>
</evidence>
<feature type="compositionally biased region" description="Basic and acidic residues" evidence="8">
    <location>
        <begin position="306"/>
        <end position="318"/>
    </location>
</feature>
<dbReference type="PROSITE" id="PS50011">
    <property type="entry name" value="PROTEIN_KINASE_DOM"/>
    <property type="match status" value="1"/>
</dbReference>
<dbReference type="InterPro" id="IPR050117">
    <property type="entry name" value="MAPK"/>
</dbReference>
<dbReference type="SMART" id="SM00220">
    <property type="entry name" value="S_TKc"/>
    <property type="match status" value="1"/>
</dbReference>
<dbReference type="VEuPathDB" id="FungiDB:H310_04190"/>
<dbReference type="InterPro" id="IPR008271">
    <property type="entry name" value="Ser/Thr_kinase_AS"/>
</dbReference>
<dbReference type="GeneID" id="20081240"/>
<sequence length="429" mass="47924">MERYAVEKVIGEGTYGIVYKAIEKSTKDAVAIKKFKFLTDDLLSKRELQACSMLNHPNIVAFRYSFRGDGCLHLVFDYAPSTLSKVIAKSKNGMRLAHVRSIAFQLCKAIHCCHENKIIHRDIKPDNILLDDMGHVKLCDFGTMYLARPWHYVPSGVARTIQFDGEALSDYVATRWYRPPEQELRLTNYSYSADMWSVGCVVCEMLLGRPLFNGENQLDQIKLIQDVLGPLPPSLLSRLPKGVALGTKATLSPTTSLSQVLANSCPPEAIDFVMRTVALDARKRMTAAECLEHSFFTKLREADVVEQRSRRRRSTMDKDDIEEDIADGGSHKHAASDDDGDDLDASGPTLGDVRIDESMSLVAIAKVPKPGAPPACRAKGCKDDDIQEIIEGDDNNATRRRMSTHETNATADHIAYDDDFEDYESDCKR</sequence>
<dbReference type="GO" id="GO:0005524">
    <property type="term" value="F:ATP binding"/>
    <property type="evidence" value="ECO:0007669"/>
    <property type="project" value="UniProtKB-UniRule"/>
</dbReference>
<evidence type="ECO:0000256" key="4">
    <source>
        <dbReference type="ARBA" id="ARBA00022777"/>
    </source>
</evidence>
<keyword evidence="4 10" id="KW-0418">Kinase</keyword>
<dbReference type="GO" id="GO:0004674">
    <property type="term" value="F:protein serine/threonine kinase activity"/>
    <property type="evidence" value="ECO:0007669"/>
    <property type="project" value="UniProtKB-KW"/>
</dbReference>
<dbReference type="FunFam" id="1.10.510.10:FF:000624">
    <property type="entry name" value="Mitogen-activated protein kinase"/>
    <property type="match status" value="1"/>
</dbReference>
<feature type="region of interest" description="Disordered" evidence="8">
    <location>
        <begin position="306"/>
        <end position="350"/>
    </location>
</feature>
<evidence type="ECO:0000313" key="10">
    <source>
        <dbReference type="EMBL" id="ETW05197.1"/>
    </source>
</evidence>
<organism evidence="10">
    <name type="scientific">Aphanomyces invadans</name>
    <dbReference type="NCBI Taxonomy" id="157072"/>
    <lineage>
        <taxon>Eukaryota</taxon>
        <taxon>Sar</taxon>
        <taxon>Stramenopiles</taxon>
        <taxon>Oomycota</taxon>
        <taxon>Saprolegniomycetes</taxon>
        <taxon>Saprolegniales</taxon>
        <taxon>Verrucalvaceae</taxon>
        <taxon>Aphanomyces</taxon>
    </lineage>
</organism>
<dbReference type="PANTHER" id="PTHR24055">
    <property type="entry name" value="MITOGEN-ACTIVATED PROTEIN KINASE"/>
    <property type="match status" value="1"/>
</dbReference>
<evidence type="ECO:0000256" key="2">
    <source>
        <dbReference type="ARBA" id="ARBA00022679"/>
    </source>
</evidence>
<dbReference type="Gene3D" id="1.10.510.10">
    <property type="entry name" value="Transferase(Phosphotransferase) domain 1"/>
    <property type="match status" value="1"/>
</dbReference>
<keyword evidence="2" id="KW-0808">Transferase</keyword>
<accession>A0A024UH38</accession>
<keyword evidence="1 7" id="KW-0723">Serine/threonine-protein kinase</keyword>
<dbReference type="Pfam" id="PF00069">
    <property type="entry name" value="Pkinase"/>
    <property type="match status" value="1"/>
</dbReference>
<dbReference type="STRING" id="157072.A0A024UH38"/>
<evidence type="ECO:0000256" key="1">
    <source>
        <dbReference type="ARBA" id="ARBA00022527"/>
    </source>
</evidence>
<evidence type="ECO:0000256" key="8">
    <source>
        <dbReference type="SAM" id="MobiDB-lite"/>
    </source>
</evidence>